<dbReference type="EMBL" id="OFSM01000017">
    <property type="protein sequence ID" value="SOY30519.1"/>
    <property type="molecule type" value="Genomic_DNA"/>
</dbReference>
<keyword evidence="2" id="KW-1185">Reference proteome</keyword>
<dbReference type="Proteomes" id="UP000236311">
    <property type="component" value="Unassembled WGS sequence"/>
</dbReference>
<protein>
    <submittedName>
        <fullName evidence="1">Uncharacterized protein</fullName>
    </submittedName>
</protein>
<organism evidence="1 2">
    <name type="scientific">Acetatifactor muris</name>
    <dbReference type="NCBI Taxonomy" id="879566"/>
    <lineage>
        <taxon>Bacteria</taxon>
        <taxon>Bacillati</taxon>
        <taxon>Bacillota</taxon>
        <taxon>Clostridia</taxon>
        <taxon>Lachnospirales</taxon>
        <taxon>Lachnospiraceae</taxon>
        <taxon>Acetatifactor</taxon>
    </lineage>
</organism>
<dbReference type="RefSeq" id="WP_103240555.1">
    <property type="nucleotide sequence ID" value="NZ_JANJZD010000017.1"/>
</dbReference>
<sequence>MSDYKTGRWAKQILDSRDSEGMWGNFHTLSQPVGNKEITTEQALRRLRILGFTKDDEPIRWVLDRMCLCVSGRKKIDNYYEKTHDWALFEKLMLSAWIRIFEPENKIALDVAKQWGEIVEKSFGSGQYNRADDIAAFTSQFGRKPKSGFETGFGMFYHAALLKGVLSPATENLLLQYYLTRSDGIYYIYDKSLNVLPDVFASKRASQYLAAIELLAGYGQARGKLGFVAKWLDSHKDKYGQWDLGAGAKDGVYFPLSDSWRKREYRIADCTERITNLMQQIF</sequence>
<evidence type="ECO:0000313" key="2">
    <source>
        <dbReference type="Proteomes" id="UP000236311"/>
    </source>
</evidence>
<accession>A0A2K4ZJ69</accession>
<dbReference type="AlphaFoldDB" id="A0A2K4ZJ69"/>
<name>A0A2K4ZJ69_9FIRM</name>
<reference evidence="1 2" key="1">
    <citation type="submission" date="2018-01" db="EMBL/GenBank/DDBJ databases">
        <authorList>
            <person name="Gaut B.S."/>
            <person name="Morton B.R."/>
            <person name="Clegg M.T."/>
            <person name="Duvall M.R."/>
        </authorList>
    </citation>
    <scope>NUCLEOTIDE SEQUENCE [LARGE SCALE GENOMIC DNA]</scope>
    <source>
        <strain evidence="1">GP69</strain>
    </source>
</reference>
<gene>
    <name evidence="1" type="ORF">AMURIS_03250</name>
</gene>
<evidence type="ECO:0000313" key="1">
    <source>
        <dbReference type="EMBL" id="SOY30519.1"/>
    </source>
</evidence>
<proteinExistence type="predicted"/>
<dbReference type="OrthoDB" id="1949373at2"/>